<dbReference type="EMBL" id="CP073633">
    <property type="protein sequence ID" value="WHQ71304.1"/>
    <property type="molecule type" value="Genomic_DNA"/>
</dbReference>
<dbReference type="Proteomes" id="UP000180215">
    <property type="component" value="Unassembled WGS sequence"/>
</dbReference>
<name>A0A1S1NZ24_METEX</name>
<dbReference type="RefSeq" id="WP_003604186.1">
    <property type="nucleotide sequence ID" value="NZ_BJVP01000018.1"/>
</dbReference>
<protein>
    <submittedName>
        <fullName evidence="2">Uncharacterized protein</fullName>
    </submittedName>
</protein>
<gene>
    <name evidence="2" type="ORF">BK022_24940</name>
    <name evidence="3" type="ORF">KEC54_06965</name>
</gene>
<dbReference type="Proteomes" id="UP001223720">
    <property type="component" value="Chromosome"/>
</dbReference>
<feature type="compositionally biased region" description="Basic and acidic residues" evidence="1">
    <location>
        <begin position="21"/>
        <end position="33"/>
    </location>
</feature>
<feature type="region of interest" description="Disordered" evidence="1">
    <location>
        <begin position="1"/>
        <end position="75"/>
    </location>
</feature>
<proteinExistence type="predicted"/>
<sequence>MSTSSKHPNADRHHGGPGSSHQDRSKPAAEPDHGPTPGSPTNSSKSGVSGGGGERDAHHAHSGPGHAPDRTDRSH</sequence>
<dbReference type="EMBL" id="MNAO01000490">
    <property type="protein sequence ID" value="OHV14650.1"/>
    <property type="molecule type" value="Genomic_DNA"/>
</dbReference>
<evidence type="ECO:0000313" key="2">
    <source>
        <dbReference type="EMBL" id="OHV14650.1"/>
    </source>
</evidence>
<reference evidence="3" key="2">
    <citation type="journal article" date="2022" name="Biotechnol. Bioprocess Eng.">
        <title>Pan-genome Analysis Reveals Comparative Genomic Features of Central Metabolic Pathways in Methylorubrum extorquens.</title>
        <authorList>
            <person name="Lee G.M."/>
            <person name="Scott-Nevros Z.K."/>
            <person name="Lee S.-M."/>
            <person name="Kim D."/>
        </authorList>
    </citation>
    <scope>NUCLEOTIDE SEQUENCE</scope>
    <source>
        <strain evidence="3">ATCC 55366</strain>
    </source>
</reference>
<reference evidence="2 4" key="1">
    <citation type="submission" date="2016-10" db="EMBL/GenBank/DDBJ databases">
        <title>Draft genome sequence of Methylobacterium extorquens CP3, a seed endophyte of Crotalaria pumila with plant growth-promoting and metal tolerance properties.</title>
        <authorList>
            <person name="Sanchez-Lopez A.S."/>
            <person name="Van Hamme J.D."/>
            <person name="Thijs S."/>
            <person name="Mcammond B.M."/>
            <person name="Stevens V."/>
            <person name="Gonzalez-Chavez M.D.C."/>
            <person name="Vangronsveld J."/>
        </authorList>
    </citation>
    <scope>NUCLEOTIDE SEQUENCE [LARGE SCALE GENOMIC DNA]</scope>
    <source>
        <strain evidence="2 4">CP3</strain>
    </source>
</reference>
<evidence type="ECO:0000313" key="4">
    <source>
        <dbReference type="Proteomes" id="UP000180215"/>
    </source>
</evidence>
<evidence type="ECO:0000313" key="3">
    <source>
        <dbReference type="EMBL" id="WHQ71304.1"/>
    </source>
</evidence>
<accession>A0A1S1NZ24</accession>
<dbReference type="AlphaFoldDB" id="A0A1S1NZ24"/>
<evidence type="ECO:0000256" key="1">
    <source>
        <dbReference type="SAM" id="MobiDB-lite"/>
    </source>
</evidence>
<organism evidence="2 4">
    <name type="scientific">Methylorubrum extorquens</name>
    <name type="common">Methylobacterium dichloromethanicum</name>
    <name type="synonym">Methylobacterium extorquens</name>
    <dbReference type="NCBI Taxonomy" id="408"/>
    <lineage>
        <taxon>Bacteria</taxon>
        <taxon>Pseudomonadati</taxon>
        <taxon>Pseudomonadota</taxon>
        <taxon>Alphaproteobacteria</taxon>
        <taxon>Hyphomicrobiales</taxon>
        <taxon>Methylobacteriaceae</taxon>
        <taxon>Methylorubrum</taxon>
    </lineage>
</organism>